<dbReference type="PANTHER" id="PTHR22726">
    <property type="entry name" value="METALLOENDOPEPTIDASE OMA1"/>
    <property type="match status" value="1"/>
</dbReference>
<dbReference type="Pfam" id="PF23368">
    <property type="entry name" value="DUF7092"/>
    <property type="match status" value="1"/>
</dbReference>
<keyword evidence="4 6" id="KW-0862">Zinc</keyword>
<keyword evidence="5 6" id="KW-0482">Metalloprotease</keyword>
<feature type="transmembrane region" description="Helical" evidence="8">
    <location>
        <begin position="96"/>
        <end position="122"/>
    </location>
</feature>
<dbReference type="GO" id="GO:0016020">
    <property type="term" value="C:membrane"/>
    <property type="evidence" value="ECO:0007669"/>
    <property type="project" value="TreeGrafter"/>
</dbReference>
<dbReference type="Proteomes" id="UP000252182">
    <property type="component" value="Chromosome"/>
</dbReference>
<dbReference type="GO" id="GO:0046872">
    <property type="term" value="F:metal ion binding"/>
    <property type="evidence" value="ECO:0007669"/>
    <property type="project" value="UniProtKB-KW"/>
</dbReference>
<protein>
    <submittedName>
        <fullName evidence="11">Metalloprotease LoiP</fullName>
        <ecNumber evidence="11">3.4.24.-</ecNumber>
    </submittedName>
</protein>
<evidence type="ECO:0000313" key="11">
    <source>
        <dbReference type="EMBL" id="AXF85777.1"/>
    </source>
</evidence>
<gene>
    <name evidence="11" type="primary">loiP</name>
    <name evidence="11" type="ORF">DTO96_101513</name>
</gene>
<evidence type="ECO:0000256" key="3">
    <source>
        <dbReference type="ARBA" id="ARBA00022801"/>
    </source>
</evidence>
<feature type="domain" description="DUF7092" evidence="10">
    <location>
        <begin position="2"/>
        <end position="76"/>
    </location>
</feature>
<evidence type="ECO:0000256" key="7">
    <source>
        <dbReference type="SAM" id="MobiDB-lite"/>
    </source>
</evidence>
<dbReference type="OrthoDB" id="9810445at2"/>
<keyword evidence="8" id="KW-0812">Transmembrane</keyword>
<dbReference type="Gene3D" id="3.30.2010.10">
    <property type="entry name" value="Metalloproteases ('zincins'), catalytic domain"/>
    <property type="match status" value="1"/>
</dbReference>
<evidence type="ECO:0000259" key="9">
    <source>
        <dbReference type="Pfam" id="PF01435"/>
    </source>
</evidence>
<dbReference type="EC" id="3.4.24.-" evidence="11"/>
<sequence>MARIEFYDGTSALAHEAQVSVYNGKLIIRANGQAYTIEDQDISPTLSTPNGRRFINLSNNMALEFHDNADAERLLDSLNVPHLRQMRWFDRHYRTWPFIAGALMTFVGLVALLYFFALPVVAERIADRMPSHLLDDMSQEALTQMEDNETLQPSKLSKKRQLALLTQFNALKKPDTKVPFKLHFYSAPDIGPNAFALPSGDVVLLDELVNLTTSDDQTMGVLSHELGHVAHRHTMRGIIQNSIVSFAVASWLGDYGSTLVNLGASSLFSEKYSRDFERDADNYAIKMMRLNSISPAVLADFFVIMEQKHETKKTDASSKANPPSKDSSKTSKSNFNLGDLFANHPPTTERIDTLRKAATQ</sequence>
<reference evidence="12" key="1">
    <citation type="submission" date="2018-07" db="EMBL/GenBank/DDBJ databases">
        <authorList>
            <person name="Kim H."/>
        </authorList>
    </citation>
    <scope>NUCLEOTIDE SEQUENCE [LARGE SCALE GENOMIC DNA]</scope>
    <source>
        <strain evidence="12">F02</strain>
    </source>
</reference>
<dbReference type="AlphaFoldDB" id="A0A345DBN9"/>
<dbReference type="PANTHER" id="PTHR22726:SF1">
    <property type="entry name" value="METALLOENDOPEPTIDASE OMA1, MITOCHONDRIAL"/>
    <property type="match status" value="1"/>
</dbReference>
<comment type="similarity">
    <text evidence="6">Belongs to the peptidase M48 family.</text>
</comment>
<keyword evidence="12" id="KW-1185">Reference proteome</keyword>
<feature type="region of interest" description="Disordered" evidence="7">
    <location>
        <begin position="312"/>
        <end position="360"/>
    </location>
</feature>
<evidence type="ECO:0000259" key="10">
    <source>
        <dbReference type="Pfam" id="PF23368"/>
    </source>
</evidence>
<keyword evidence="2" id="KW-0479">Metal-binding</keyword>
<feature type="domain" description="Peptidase M48" evidence="9">
    <location>
        <begin position="188"/>
        <end position="357"/>
    </location>
</feature>
<keyword evidence="3 6" id="KW-0378">Hydrolase</keyword>
<keyword evidence="1 6" id="KW-0645">Protease</keyword>
<feature type="compositionally biased region" description="Basic and acidic residues" evidence="7">
    <location>
        <begin position="347"/>
        <end position="360"/>
    </location>
</feature>
<proteinExistence type="inferred from homology"/>
<dbReference type="GO" id="GO:0051603">
    <property type="term" value="P:proteolysis involved in protein catabolic process"/>
    <property type="evidence" value="ECO:0007669"/>
    <property type="project" value="TreeGrafter"/>
</dbReference>
<evidence type="ECO:0000256" key="8">
    <source>
        <dbReference type="SAM" id="Phobius"/>
    </source>
</evidence>
<keyword evidence="8" id="KW-0472">Membrane</keyword>
<evidence type="ECO:0000313" key="12">
    <source>
        <dbReference type="Proteomes" id="UP000252182"/>
    </source>
</evidence>
<organism evidence="11 12">
    <name type="scientific">Ephemeroptericola cinctiostellae</name>
    <dbReference type="NCBI Taxonomy" id="2268024"/>
    <lineage>
        <taxon>Bacteria</taxon>
        <taxon>Pseudomonadati</taxon>
        <taxon>Pseudomonadota</taxon>
        <taxon>Betaproteobacteria</taxon>
        <taxon>Burkholderiales</taxon>
        <taxon>Burkholderiaceae</taxon>
        <taxon>Ephemeroptericola</taxon>
    </lineage>
</organism>
<dbReference type="InterPro" id="IPR001915">
    <property type="entry name" value="Peptidase_M48"/>
</dbReference>
<comment type="cofactor">
    <cofactor evidence="6">
        <name>Zn(2+)</name>
        <dbReference type="ChEBI" id="CHEBI:29105"/>
    </cofactor>
    <text evidence="6">Binds 1 zinc ion per subunit.</text>
</comment>
<dbReference type="EMBL" id="CP031124">
    <property type="protein sequence ID" value="AXF85777.1"/>
    <property type="molecule type" value="Genomic_DNA"/>
</dbReference>
<keyword evidence="8" id="KW-1133">Transmembrane helix</keyword>
<dbReference type="InterPro" id="IPR051156">
    <property type="entry name" value="Mito/Outer_Membr_Metalloprot"/>
</dbReference>
<dbReference type="CDD" id="cd07332">
    <property type="entry name" value="M48C_Oma1_like"/>
    <property type="match status" value="1"/>
</dbReference>
<accession>A0A345DBN9</accession>
<evidence type="ECO:0000256" key="6">
    <source>
        <dbReference type="RuleBase" id="RU003983"/>
    </source>
</evidence>
<name>A0A345DBN9_9BURK</name>
<dbReference type="Pfam" id="PF01435">
    <property type="entry name" value="Peptidase_M48"/>
    <property type="match status" value="1"/>
</dbReference>
<evidence type="ECO:0000256" key="4">
    <source>
        <dbReference type="ARBA" id="ARBA00022833"/>
    </source>
</evidence>
<evidence type="ECO:0000256" key="2">
    <source>
        <dbReference type="ARBA" id="ARBA00022723"/>
    </source>
</evidence>
<evidence type="ECO:0000256" key="1">
    <source>
        <dbReference type="ARBA" id="ARBA00022670"/>
    </source>
</evidence>
<dbReference type="RefSeq" id="WP_157964370.1">
    <property type="nucleotide sequence ID" value="NZ_CP031124.1"/>
</dbReference>
<dbReference type="InterPro" id="IPR055518">
    <property type="entry name" value="DUF7092"/>
</dbReference>
<dbReference type="KEGG" id="hyf:DTO96_101513"/>
<dbReference type="GO" id="GO:0004222">
    <property type="term" value="F:metalloendopeptidase activity"/>
    <property type="evidence" value="ECO:0007669"/>
    <property type="project" value="InterPro"/>
</dbReference>
<evidence type="ECO:0000256" key="5">
    <source>
        <dbReference type="ARBA" id="ARBA00023049"/>
    </source>
</evidence>